<keyword evidence="2" id="KW-1185">Reference proteome</keyword>
<dbReference type="EMBL" id="VSRR010000772">
    <property type="protein sequence ID" value="MPC19460.1"/>
    <property type="molecule type" value="Genomic_DNA"/>
</dbReference>
<proteinExistence type="predicted"/>
<sequence>MRSRKRNRKHEMEEKNEPVFIGGIPVLQHLKATQCCHHHHNTQHHSPVAQSSCSPAVPAWPVCSRS</sequence>
<evidence type="ECO:0000313" key="2">
    <source>
        <dbReference type="Proteomes" id="UP000324222"/>
    </source>
</evidence>
<name>A0A5B7DDP3_PORTR</name>
<evidence type="ECO:0000313" key="1">
    <source>
        <dbReference type="EMBL" id="MPC19460.1"/>
    </source>
</evidence>
<accession>A0A5B7DDP3</accession>
<dbReference type="AlphaFoldDB" id="A0A5B7DDP3"/>
<dbReference type="Proteomes" id="UP000324222">
    <property type="component" value="Unassembled WGS sequence"/>
</dbReference>
<comment type="caution">
    <text evidence="1">The sequence shown here is derived from an EMBL/GenBank/DDBJ whole genome shotgun (WGS) entry which is preliminary data.</text>
</comment>
<protein>
    <submittedName>
        <fullName evidence="1">Uncharacterized protein</fullName>
    </submittedName>
</protein>
<organism evidence="1 2">
    <name type="scientific">Portunus trituberculatus</name>
    <name type="common">Swimming crab</name>
    <name type="synonym">Neptunus trituberculatus</name>
    <dbReference type="NCBI Taxonomy" id="210409"/>
    <lineage>
        <taxon>Eukaryota</taxon>
        <taxon>Metazoa</taxon>
        <taxon>Ecdysozoa</taxon>
        <taxon>Arthropoda</taxon>
        <taxon>Crustacea</taxon>
        <taxon>Multicrustacea</taxon>
        <taxon>Malacostraca</taxon>
        <taxon>Eumalacostraca</taxon>
        <taxon>Eucarida</taxon>
        <taxon>Decapoda</taxon>
        <taxon>Pleocyemata</taxon>
        <taxon>Brachyura</taxon>
        <taxon>Eubrachyura</taxon>
        <taxon>Portunoidea</taxon>
        <taxon>Portunidae</taxon>
        <taxon>Portuninae</taxon>
        <taxon>Portunus</taxon>
    </lineage>
</organism>
<reference evidence="1 2" key="1">
    <citation type="submission" date="2019-05" db="EMBL/GenBank/DDBJ databases">
        <title>Another draft genome of Portunus trituberculatus and its Hox gene families provides insights of decapod evolution.</title>
        <authorList>
            <person name="Jeong J.-H."/>
            <person name="Song I."/>
            <person name="Kim S."/>
            <person name="Choi T."/>
            <person name="Kim D."/>
            <person name="Ryu S."/>
            <person name="Kim W."/>
        </authorList>
    </citation>
    <scope>NUCLEOTIDE SEQUENCE [LARGE SCALE GENOMIC DNA]</scope>
    <source>
        <tissue evidence="1">Muscle</tissue>
    </source>
</reference>
<gene>
    <name evidence="1" type="ORF">E2C01_012374</name>
</gene>